<sequence>MLKDIKRPGSSAPVKSQPSSSSARGLFDQVVQRHSAQSSLEASESSSPTELAWVTADDFVHLHQHAWSSSDVYAALGQAKAQQLAQAIFDGDVTVVRQALRSGLRAMLCDRLSKSDRGGNPTPPPQAAASSSSASSSVDSPGAKYHPMSEQLLAALNSVGATLIDHHQAISSKAMAGWREIRRGDQSSSEQMLAPYASPLTPMLHLAPTLEMVSLLLEHGANPNEQDSLGHTALFYAPSNAAVITLVEHGANVDHRAADKSTPGLFALLRDPACVKGLLAALLESGADISLSFRIPEQRSLVDLAWMTSAWRFACMLLAHGAVLSREMHSRFEPCFSPLTRLALCAARGDMCSLVAIVLPPGTHYEPNEASEKTPSESEVTLESVFSRSSSSQPSFRLQPPTTEDLHKLYQVPKLSVTSSRLTSFQVDSQTSVLMLACMAEQLELVNLLLTVHKMNPLEVFCASSSPSAQASCVTALEVAAETGNAQLLRMIVAHVPKDEEHTRMLKQRASRGALLALMGGQHETATILMELADNVDRQTVLAASLAPNPKESIAMAIDFVEKFLGRAHMLEQCNYALRYWVHTTRPKMVVLRLLLFDFGVSPSYIPTGSTTSLLHDIVERNNVAMLRILIAAPNANPDQPTTHPAPPPVTIGRAVESFGTRLLRWIGQHVRLPVLWLVAVLTRQRHRRT</sequence>
<keyword evidence="5" id="KW-1185">Reference proteome</keyword>
<dbReference type="EMBL" id="KE346363">
    <property type="protein sequence ID" value="KJE91790.1"/>
    <property type="molecule type" value="Genomic_DNA"/>
</dbReference>
<name>A0A0D2WM21_CAPO3</name>
<feature type="compositionally biased region" description="Basic and acidic residues" evidence="3">
    <location>
        <begin position="366"/>
        <end position="376"/>
    </location>
</feature>
<dbReference type="Gene3D" id="1.25.40.20">
    <property type="entry name" value="Ankyrin repeat-containing domain"/>
    <property type="match status" value="2"/>
</dbReference>
<protein>
    <submittedName>
        <fullName evidence="4">Uncharacterized protein</fullName>
    </submittedName>
</protein>
<accession>A0A0D2WM21</accession>
<feature type="region of interest" description="Disordered" evidence="3">
    <location>
        <begin position="1"/>
        <end position="26"/>
    </location>
</feature>
<dbReference type="OrthoDB" id="194358at2759"/>
<feature type="compositionally biased region" description="Low complexity" evidence="3">
    <location>
        <begin position="127"/>
        <end position="137"/>
    </location>
</feature>
<evidence type="ECO:0000313" key="4">
    <source>
        <dbReference type="EMBL" id="KJE91790.1"/>
    </source>
</evidence>
<feature type="compositionally biased region" description="Low complexity" evidence="3">
    <location>
        <begin position="384"/>
        <end position="400"/>
    </location>
</feature>
<gene>
    <name evidence="4" type="ORF">CAOG_002874</name>
</gene>
<dbReference type="PANTHER" id="PTHR24123">
    <property type="entry name" value="ANKYRIN REPEAT-CONTAINING"/>
    <property type="match status" value="1"/>
</dbReference>
<evidence type="ECO:0000256" key="1">
    <source>
        <dbReference type="ARBA" id="ARBA00022737"/>
    </source>
</evidence>
<dbReference type="AlphaFoldDB" id="A0A0D2WM21"/>
<reference evidence="5" key="1">
    <citation type="submission" date="2011-02" db="EMBL/GenBank/DDBJ databases">
        <title>The Genome Sequence of Capsaspora owczarzaki ATCC 30864.</title>
        <authorList>
            <person name="Russ C."/>
            <person name="Cuomo C."/>
            <person name="Burger G."/>
            <person name="Gray M.W."/>
            <person name="Holland P.W.H."/>
            <person name="King N."/>
            <person name="Lang F.B.F."/>
            <person name="Roger A.J."/>
            <person name="Ruiz-Trillo I."/>
            <person name="Young S.K."/>
            <person name="Zeng Q."/>
            <person name="Gargeya S."/>
            <person name="Alvarado L."/>
            <person name="Berlin A."/>
            <person name="Chapman S.B."/>
            <person name="Chen Z."/>
            <person name="Freedman E."/>
            <person name="Gellesch M."/>
            <person name="Goldberg J."/>
            <person name="Griggs A."/>
            <person name="Gujja S."/>
            <person name="Heilman E."/>
            <person name="Heiman D."/>
            <person name="Howarth C."/>
            <person name="Mehta T."/>
            <person name="Neiman D."/>
            <person name="Pearson M."/>
            <person name="Roberts A."/>
            <person name="Saif S."/>
            <person name="Shea T."/>
            <person name="Shenoy N."/>
            <person name="Sisk P."/>
            <person name="Stolte C."/>
            <person name="Sykes S."/>
            <person name="White J."/>
            <person name="Yandava C."/>
            <person name="Haas B."/>
            <person name="Nusbaum C."/>
            <person name="Birren B."/>
        </authorList>
    </citation>
    <scope>NUCLEOTIDE SEQUENCE</scope>
    <source>
        <strain evidence="5">ATCC 30864</strain>
    </source>
</reference>
<dbReference type="SUPFAM" id="SSF48403">
    <property type="entry name" value="Ankyrin repeat"/>
    <property type="match status" value="2"/>
</dbReference>
<evidence type="ECO:0000256" key="2">
    <source>
        <dbReference type="ARBA" id="ARBA00023043"/>
    </source>
</evidence>
<dbReference type="Proteomes" id="UP000008743">
    <property type="component" value="Unassembled WGS sequence"/>
</dbReference>
<feature type="region of interest" description="Disordered" evidence="3">
    <location>
        <begin position="366"/>
        <end position="401"/>
    </location>
</feature>
<keyword evidence="1" id="KW-0677">Repeat</keyword>
<evidence type="ECO:0000256" key="3">
    <source>
        <dbReference type="SAM" id="MobiDB-lite"/>
    </source>
</evidence>
<feature type="compositionally biased region" description="Low complexity" evidence="3">
    <location>
        <begin position="10"/>
        <end position="23"/>
    </location>
</feature>
<dbReference type="InterPro" id="IPR036770">
    <property type="entry name" value="Ankyrin_rpt-contain_sf"/>
</dbReference>
<dbReference type="PANTHER" id="PTHR24123:SF33">
    <property type="entry name" value="PROTEIN HOS4"/>
    <property type="match status" value="1"/>
</dbReference>
<dbReference type="InterPro" id="IPR051165">
    <property type="entry name" value="Multifunctional_ANK_Repeat"/>
</dbReference>
<proteinExistence type="predicted"/>
<organism evidence="4 5">
    <name type="scientific">Capsaspora owczarzaki (strain ATCC 30864)</name>
    <dbReference type="NCBI Taxonomy" id="595528"/>
    <lineage>
        <taxon>Eukaryota</taxon>
        <taxon>Filasterea</taxon>
        <taxon>Capsaspora</taxon>
    </lineage>
</organism>
<evidence type="ECO:0000313" key="5">
    <source>
        <dbReference type="Proteomes" id="UP000008743"/>
    </source>
</evidence>
<dbReference type="STRING" id="595528.A0A0D2WM21"/>
<keyword evidence="2" id="KW-0040">ANK repeat</keyword>
<dbReference type="RefSeq" id="XP_004363713.1">
    <property type="nucleotide sequence ID" value="XM_004363656.2"/>
</dbReference>
<feature type="region of interest" description="Disordered" evidence="3">
    <location>
        <begin position="112"/>
        <end position="143"/>
    </location>
</feature>
<dbReference type="InParanoid" id="A0A0D2WM21"/>